<dbReference type="FunFam" id="3.30.200.20:FF:000003">
    <property type="entry name" value="Non-specific serine/threonine protein kinase"/>
    <property type="match status" value="1"/>
</dbReference>
<dbReference type="PANTHER" id="PTHR24348:SF22">
    <property type="entry name" value="NON-SPECIFIC SERINE_THREONINE PROTEIN KINASE"/>
    <property type="match status" value="1"/>
</dbReference>
<feature type="compositionally biased region" description="Low complexity" evidence="7">
    <location>
        <begin position="640"/>
        <end position="652"/>
    </location>
</feature>
<dbReference type="GO" id="GO:0005776">
    <property type="term" value="C:autophagosome"/>
    <property type="evidence" value="ECO:0007669"/>
    <property type="project" value="TreeGrafter"/>
</dbReference>
<evidence type="ECO:0000256" key="5">
    <source>
        <dbReference type="ARBA" id="ARBA00022840"/>
    </source>
</evidence>
<dbReference type="FunFam" id="1.10.510.10:FF:000571">
    <property type="entry name" value="Maternal embryonic leucine zipper kinase"/>
    <property type="match status" value="1"/>
</dbReference>
<feature type="region of interest" description="Disordered" evidence="7">
    <location>
        <begin position="427"/>
        <end position="465"/>
    </location>
</feature>
<keyword evidence="10" id="KW-1185">Reference proteome</keyword>
<dbReference type="PANTHER" id="PTHR24348">
    <property type="entry name" value="SERINE/THREONINE-PROTEIN KINASE UNC-51-RELATED"/>
    <property type="match status" value="1"/>
</dbReference>
<evidence type="ECO:0000256" key="6">
    <source>
        <dbReference type="PROSITE-ProRule" id="PRU10141"/>
    </source>
</evidence>
<dbReference type="SUPFAM" id="SSF56112">
    <property type="entry name" value="Protein kinase-like (PK-like)"/>
    <property type="match status" value="1"/>
</dbReference>
<comment type="caution">
    <text evidence="9">The sequence shown here is derived from an EMBL/GenBank/DDBJ whole genome shotgun (WGS) entry which is preliminary data.</text>
</comment>
<dbReference type="GO" id="GO:0010506">
    <property type="term" value="P:regulation of autophagy"/>
    <property type="evidence" value="ECO:0007669"/>
    <property type="project" value="InterPro"/>
</dbReference>
<feature type="compositionally biased region" description="Low complexity" evidence="7">
    <location>
        <begin position="396"/>
        <end position="407"/>
    </location>
</feature>
<evidence type="ECO:0000313" key="9">
    <source>
        <dbReference type="EMBL" id="KAI3429516.1"/>
    </source>
</evidence>
<gene>
    <name evidence="9" type="ORF">D9Q98_005605</name>
</gene>
<evidence type="ECO:0000256" key="7">
    <source>
        <dbReference type="SAM" id="MobiDB-lite"/>
    </source>
</evidence>
<keyword evidence="5 6" id="KW-0067">ATP-binding</keyword>
<feature type="binding site" evidence="6">
    <location>
        <position position="40"/>
    </location>
    <ligand>
        <name>ATP</name>
        <dbReference type="ChEBI" id="CHEBI:30616"/>
    </ligand>
</feature>
<dbReference type="GO" id="GO:0000407">
    <property type="term" value="C:phagophore assembly site"/>
    <property type="evidence" value="ECO:0007669"/>
    <property type="project" value="TreeGrafter"/>
</dbReference>
<evidence type="ECO:0000256" key="4">
    <source>
        <dbReference type="ARBA" id="ARBA00022777"/>
    </source>
</evidence>
<reference evidence="9" key="2">
    <citation type="submission" date="2020-11" db="EMBL/GenBank/DDBJ databases">
        <authorList>
            <person name="Cecchin M."/>
            <person name="Marcolungo L."/>
            <person name="Rossato M."/>
            <person name="Girolomoni L."/>
            <person name="Cosentino E."/>
            <person name="Cuine S."/>
            <person name="Li-Beisson Y."/>
            <person name="Delledonne M."/>
            <person name="Ballottari M."/>
        </authorList>
    </citation>
    <scope>NUCLEOTIDE SEQUENCE</scope>
    <source>
        <strain evidence="9">211/11P</strain>
        <tissue evidence="9">Whole cell</tissue>
    </source>
</reference>
<evidence type="ECO:0000259" key="8">
    <source>
        <dbReference type="PROSITE" id="PS50011"/>
    </source>
</evidence>
<dbReference type="InterPro" id="IPR017441">
    <property type="entry name" value="Protein_kinase_ATP_BS"/>
</dbReference>
<dbReference type="GO" id="GO:0000045">
    <property type="term" value="P:autophagosome assembly"/>
    <property type="evidence" value="ECO:0007669"/>
    <property type="project" value="TreeGrafter"/>
</dbReference>
<proteinExistence type="predicted"/>
<feature type="compositionally biased region" description="Low complexity" evidence="7">
    <location>
        <begin position="434"/>
        <end position="460"/>
    </location>
</feature>
<dbReference type="GO" id="GO:0005829">
    <property type="term" value="C:cytosol"/>
    <property type="evidence" value="ECO:0007669"/>
    <property type="project" value="TreeGrafter"/>
</dbReference>
<dbReference type="PROSITE" id="PS00108">
    <property type="entry name" value="PROTEIN_KINASE_ST"/>
    <property type="match status" value="1"/>
</dbReference>
<reference evidence="9" key="1">
    <citation type="journal article" date="2019" name="Plant J.">
        <title>Chlorella vulgaris genome assembly and annotation reveals the molecular basis for metabolic acclimation to high light conditions.</title>
        <authorList>
            <person name="Cecchin M."/>
            <person name="Marcolungo L."/>
            <person name="Rossato M."/>
            <person name="Girolomoni L."/>
            <person name="Cosentino E."/>
            <person name="Cuine S."/>
            <person name="Li-Beisson Y."/>
            <person name="Delledonne M."/>
            <person name="Ballottari M."/>
        </authorList>
    </citation>
    <scope>NUCLEOTIDE SEQUENCE</scope>
    <source>
        <strain evidence="9">211/11P</strain>
    </source>
</reference>
<dbReference type="InterPro" id="IPR000719">
    <property type="entry name" value="Prot_kinase_dom"/>
</dbReference>
<dbReference type="InterPro" id="IPR008271">
    <property type="entry name" value="Ser/Thr_kinase_AS"/>
</dbReference>
<accession>A0A9D4YW37</accession>
<dbReference type="Proteomes" id="UP001055712">
    <property type="component" value="Unassembled WGS sequence"/>
</dbReference>
<dbReference type="PROSITE" id="PS00107">
    <property type="entry name" value="PROTEIN_KINASE_ATP"/>
    <property type="match status" value="1"/>
</dbReference>
<feature type="region of interest" description="Disordered" evidence="7">
    <location>
        <begin position="370"/>
        <end position="412"/>
    </location>
</feature>
<dbReference type="PROSITE" id="PS50011">
    <property type="entry name" value="PROTEIN_KINASE_DOM"/>
    <property type="match status" value="1"/>
</dbReference>
<keyword evidence="3 6" id="KW-0547">Nucleotide-binding</keyword>
<keyword evidence="4" id="KW-0418">Kinase</keyword>
<dbReference type="OrthoDB" id="346907at2759"/>
<keyword evidence="1" id="KW-0723">Serine/threonine-protein kinase</keyword>
<evidence type="ECO:0000256" key="2">
    <source>
        <dbReference type="ARBA" id="ARBA00022679"/>
    </source>
</evidence>
<feature type="domain" description="Protein kinase" evidence="8">
    <location>
        <begin position="11"/>
        <end position="268"/>
    </location>
</feature>
<organism evidence="9 10">
    <name type="scientific">Chlorella vulgaris</name>
    <name type="common">Green alga</name>
    <dbReference type="NCBI Taxonomy" id="3077"/>
    <lineage>
        <taxon>Eukaryota</taxon>
        <taxon>Viridiplantae</taxon>
        <taxon>Chlorophyta</taxon>
        <taxon>core chlorophytes</taxon>
        <taxon>Trebouxiophyceae</taxon>
        <taxon>Chlorellales</taxon>
        <taxon>Chlorellaceae</taxon>
        <taxon>Chlorella clade</taxon>
        <taxon>Chlorella</taxon>
    </lineage>
</organism>
<feature type="region of interest" description="Disordered" evidence="7">
    <location>
        <begin position="486"/>
        <end position="518"/>
    </location>
</feature>
<dbReference type="GO" id="GO:0005524">
    <property type="term" value="F:ATP binding"/>
    <property type="evidence" value="ECO:0007669"/>
    <property type="project" value="UniProtKB-UniRule"/>
</dbReference>
<dbReference type="AlphaFoldDB" id="A0A9D4YW37"/>
<dbReference type="Gene3D" id="1.10.510.10">
    <property type="entry name" value="Transferase(Phosphotransferase) domain 1"/>
    <property type="match status" value="1"/>
</dbReference>
<dbReference type="EMBL" id="SIDB01000008">
    <property type="protein sequence ID" value="KAI3429516.1"/>
    <property type="molecule type" value="Genomic_DNA"/>
</dbReference>
<dbReference type="CDD" id="cd14009">
    <property type="entry name" value="STKc_ATG1_ULK_like"/>
    <property type="match status" value="1"/>
</dbReference>
<dbReference type="InterPro" id="IPR011009">
    <property type="entry name" value="Kinase-like_dom_sf"/>
</dbReference>
<protein>
    <recommendedName>
        <fullName evidence="8">Protein kinase domain-containing protein</fullName>
    </recommendedName>
</protein>
<dbReference type="GO" id="GO:0016020">
    <property type="term" value="C:membrane"/>
    <property type="evidence" value="ECO:0007669"/>
    <property type="project" value="TreeGrafter"/>
</dbReference>
<name>A0A9D4YW37_CHLVU</name>
<dbReference type="GO" id="GO:0004674">
    <property type="term" value="F:protein serine/threonine kinase activity"/>
    <property type="evidence" value="ECO:0007669"/>
    <property type="project" value="UniProtKB-KW"/>
</dbReference>
<feature type="region of interest" description="Disordered" evidence="7">
    <location>
        <begin position="640"/>
        <end position="683"/>
    </location>
</feature>
<dbReference type="Pfam" id="PF00069">
    <property type="entry name" value="Pkinase"/>
    <property type="match status" value="1"/>
</dbReference>
<dbReference type="SMART" id="SM00220">
    <property type="entry name" value="S_TKc"/>
    <property type="match status" value="1"/>
</dbReference>
<sequence>MSAEQRVVGTWALSAQIGSGSFAVVWRARHVESGQEAAVKEINLSKLNAKLRQSLESEVSILKRINHDNIVKLHEVLEEANRLYLVMEFCAGGDLAHFLRHVKRVPELTAQHLMRQLAAGLRQMWAHHLVHRDLKPQNLLLSAAVPDATLKIADFGFARNLQPQGLAETLCGSPLYMAPEILHFHKYDAKADLWSIGAILYELVVGRPPFTGANQFQLLRNIERSDARVPEAIAATLSPACRHLIHCLLRRNPVERLSFEEFFRHPFVATAEELATPLPPRAPYSTTGAIASSLAAASTLDRALQQQQGQHLLQFSTSAPVLPAAIAKSRSATDIPQQVLGFQQQQPGPGGIVRPAGLAGVGGTPAGGAAVLPGGLSHQLKPRGAHDYDSLGGGAQRQHLQAQQRRPQPVPGHRLASIQRVQGFQPAQLPPPLQQRGQQKAQSGAALGLGQQGRQGPLSGAQLAGSQYSEDEDYVLVDGTLSAHTAVGRSSKHESPPPSRVPSAEGSVSGGSGHTSHASTEDDIFAVHATEPGQAAALTAAGGGPAASWLAAGSSRWRFLQRVAHIMQSVAATRQLAATPLGEGVPAAASSTAHPATLSPQAHQLLRECLSLHLAALQLLEHAIEAHAAAAAAAPAAVGEQLQPQQQQQQQPVGMQAAHGGDEQPAGAAASLPRGEEAREEAAADLAEAGLQLLQETRAGMAAAEAAASLLDKAGQEPSPTAVTPAAAALAEAEAALPDPWELLFAAALSWGREAAVDELLGNQARSCQLYARSGAVLSFLCTEAATLELEPPAELAPADQARLRKYTAAMAARWAACAAAAEAS</sequence>
<evidence type="ECO:0000256" key="3">
    <source>
        <dbReference type="ARBA" id="ARBA00022741"/>
    </source>
</evidence>
<evidence type="ECO:0000256" key="1">
    <source>
        <dbReference type="ARBA" id="ARBA00022527"/>
    </source>
</evidence>
<evidence type="ECO:0000313" key="10">
    <source>
        <dbReference type="Proteomes" id="UP001055712"/>
    </source>
</evidence>
<keyword evidence="2" id="KW-0808">Transferase</keyword>
<dbReference type="InterPro" id="IPR045269">
    <property type="entry name" value="Atg1-like"/>
</dbReference>